<reference evidence="1 2" key="1">
    <citation type="journal article" date="2021" name="Elife">
        <title>Chloroplast acquisition without the gene transfer in kleptoplastic sea slugs, Plakobranchus ocellatus.</title>
        <authorList>
            <person name="Maeda T."/>
            <person name="Takahashi S."/>
            <person name="Yoshida T."/>
            <person name="Shimamura S."/>
            <person name="Takaki Y."/>
            <person name="Nagai Y."/>
            <person name="Toyoda A."/>
            <person name="Suzuki Y."/>
            <person name="Arimoto A."/>
            <person name="Ishii H."/>
            <person name="Satoh N."/>
            <person name="Nishiyama T."/>
            <person name="Hasebe M."/>
            <person name="Maruyama T."/>
            <person name="Minagawa J."/>
            <person name="Obokata J."/>
            <person name="Shigenobu S."/>
        </authorList>
    </citation>
    <scope>NUCLEOTIDE SEQUENCE [LARGE SCALE GENOMIC DNA]</scope>
</reference>
<evidence type="ECO:0000313" key="2">
    <source>
        <dbReference type="Proteomes" id="UP000735302"/>
    </source>
</evidence>
<protein>
    <submittedName>
        <fullName evidence="1">Reverse transcriptase</fullName>
    </submittedName>
</protein>
<gene>
    <name evidence="1" type="ORF">PoB_004820800</name>
</gene>
<name>A0AAV4BS87_9GAST</name>
<organism evidence="1 2">
    <name type="scientific">Plakobranchus ocellatus</name>
    <dbReference type="NCBI Taxonomy" id="259542"/>
    <lineage>
        <taxon>Eukaryota</taxon>
        <taxon>Metazoa</taxon>
        <taxon>Spiralia</taxon>
        <taxon>Lophotrochozoa</taxon>
        <taxon>Mollusca</taxon>
        <taxon>Gastropoda</taxon>
        <taxon>Heterobranchia</taxon>
        <taxon>Euthyneura</taxon>
        <taxon>Panpulmonata</taxon>
        <taxon>Sacoglossa</taxon>
        <taxon>Placobranchoidea</taxon>
        <taxon>Plakobranchidae</taxon>
        <taxon>Plakobranchus</taxon>
    </lineage>
</organism>
<keyword evidence="2" id="KW-1185">Reference proteome</keyword>
<dbReference type="PANTHER" id="PTHR46888">
    <property type="entry name" value="ZINC KNUCKLE DOMAINCONTAINING PROTEIN-RELATED"/>
    <property type="match status" value="1"/>
</dbReference>
<dbReference type="EMBL" id="BLXT01005274">
    <property type="protein sequence ID" value="GFO21703.1"/>
    <property type="molecule type" value="Genomic_DNA"/>
</dbReference>
<dbReference type="PANTHER" id="PTHR46888:SF1">
    <property type="entry name" value="RIBONUCLEASE H"/>
    <property type="match status" value="1"/>
</dbReference>
<dbReference type="AlphaFoldDB" id="A0AAV4BS87"/>
<keyword evidence="1" id="KW-0548">Nucleotidyltransferase</keyword>
<comment type="caution">
    <text evidence="1">The sequence shown here is derived from an EMBL/GenBank/DDBJ whole genome shotgun (WGS) entry which is preliminary data.</text>
</comment>
<dbReference type="Proteomes" id="UP000735302">
    <property type="component" value="Unassembled WGS sequence"/>
</dbReference>
<evidence type="ECO:0000313" key="1">
    <source>
        <dbReference type="EMBL" id="GFO21703.1"/>
    </source>
</evidence>
<proteinExistence type="predicted"/>
<keyword evidence="1" id="KW-0808">Transferase</keyword>
<dbReference type="GO" id="GO:0003964">
    <property type="term" value="F:RNA-directed DNA polymerase activity"/>
    <property type="evidence" value="ECO:0007669"/>
    <property type="project" value="UniProtKB-KW"/>
</dbReference>
<keyword evidence="1" id="KW-0695">RNA-directed DNA polymerase</keyword>
<sequence length="246" mass="28368">MKLRSQSLRKTNGKPCSGILQMHDATLRTEHRASGRDRETFSRDTLGTIPFFTGHIALIPCDDDWLLSIESRSRFRFRLGTAINVTQNQTYQVGQYLEVFLYADNGARRPYRGIREERELQLKREVERTETEREAGRQREIELEKLGIQAAGVKVDPETSSIGWTDAPTKLPELPNFVDRKDNLDCWLTRSERFAEMSQWPLQKWASLLSSNLTERALGCYGRLPQAQALDYEKVKKVLVKGYDLT</sequence>
<accession>A0AAV4BS87</accession>